<proteinExistence type="inferred from homology"/>
<feature type="repeat" description="PPR" evidence="6">
    <location>
        <begin position="356"/>
        <end position="390"/>
    </location>
</feature>
<sequence>MTMMMKIPQSSIPISRNGKCGVSRVFRVLFCSTGTVTSPSSKDTLTRRLAQFGKPTPGFSVQGVLDQWVGEGRALEREELRVTIRHLRKFKRFKEALEVSEWMSDKRFLDLLPGDVAVRLDLISKVHGLEQAEKYFSNIPITLIGVHVYGALLNCFAHAKNVEKTEAVMQKMRELGFAKTALTYNLMLKLYSDMGNHDKLDSLMQEMEEKGIVCDKFTYNTRLNAYAYASDLDGMEKLLMKMEADPVVTMSWNAYVVVANGYLKAGAVEKASSMLKKSEQLVRGKERRFAYEVILSLYASIGNKEEVYRIWQLYKTSGRIYNMSYINMISSLVKLDDLDGAEKILEEWEAVKEYFDSRVPNILISAFCRKGLLGNAESIVKRLLESGVEPIAGIWQHLAAGYHENGEGEKALEMMKKAIAASHPGWKAKIATVAACLEYLKGKGSIEAAEEFIELLKEKGCIPTELCDIFIKKMRSAKLESEARDPIGGDKQALEGEQSGKELKGKIIS</sequence>
<keyword evidence="9" id="KW-1185">Reference proteome</keyword>
<feature type="region of interest" description="Disordered" evidence="7">
    <location>
        <begin position="479"/>
        <end position="509"/>
    </location>
</feature>
<keyword evidence="4" id="KW-0809">Transit peptide</keyword>
<dbReference type="FunFam" id="1.25.40.10:FF:000385">
    <property type="entry name" value="Pentatricopeptide repeat-containing protein mitochondrial"/>
    <property type="match status" value="1"/>
</dbReference>
<organism evidence="8 9">
    <name type="scientific">Rhododendron griersonianum</name>
    <dbReference type="NCBI Taxonomy" id="479676"/>
    <lineage>
        <taxon>Eukaryota</taxon>
        <taxon>Viridiplantae</taxon>
        <taxon>Streptophyta</taxon>
        <taxon>Embryophyta</taxon>
        <taxon>Tracheophyta</taxon>
        <taxon>Spermatophyta</taxon>
        <taxon>Magnoliopsida</taxon>
        <taxon>eudicotyledons</taxon>
        <taxon>Gunneridae</taxon>
        <taxon>Pentapetalae</taxon>
        <taxon>asterids</taxon>
        <taxon>Ericales</taxon>
        <taxon>Ericaceae</taxon>
        <taxon>Ericoideae</taxon>
        <taxon>Rhodoreae</taxon>
        <taxon>Rhododendron</taxon>
    </lineage>
</organism>
<dbReference type="PANTHER" id="PTHR45717">
    <property type="entry name" value="OS12G0527900 PROTEIN"/>
    <property type="match status" value="1"/>
</dbReference>
<dbReference type="GO" id="GO:0005739">
    <property type="term" value="C:mitochondrion"/>
    <property type="evidence" value="ECO:0007669"/>
    <property type="project" value="UniProtKB-SubCell"/>
</dbReference>
<evidence type="ECO:0000313" key="8">
    <source>
        <dbReference type="EMBL" id="KAG5551910.1"/>
    </source>
</evidence>
<protein>
    <recommendedName>
        <fullName evidence="10">Pentatricopeptide repeat-containing protein</fullName>
    </recommendedName>
</protein>
<evidence type="ECO:0000256" key="1">
    <source>
        <dbReference type="ARBA" id="ARBA00004173"/>
    </source>
</evidence>
<evidence type="ECO:0008006" key="10">
    <source>
        <dbReference type="Google" id="ProtNLM"/>
    </source>
</evidence>
<dbReference type="NCBIfam" id="TIGR00756">
    <property type="entry name" value="PPR"/>
    <property type="match status" value="3"/>
</dbReference>
<dbReference type="InterPro" id="IPR011990">
    <property type="entry name" value="TPR-like_helical_dom_sf"/>
</dbReference>
<evidence type="ECO:0000256" key="6">
    <source>
        <dbReference type="PROSITE-ProRule" id="PRU00708"/>
    </source>
</evidence>
<feature type="repeat" description="PPR" evidence="6">
    <location>
        <begin position="145"/>
        <end position="179"/>
    </location>
</feature>
<dbReference type="Proteomes" id="UP000823749">
    <property type="component" value="Chromosome 4"/>
</dbReference>
<evidence type="ECO:0000256" key="5">
    <source>
        <dbReference type="ARBA" id="ARBA00023128"/>
    </source>
</evidence>
<feature type="repeat" description="PPR" evidence="6">
    <location>
        <begin position="180"/>
        <end position="214"/>
    </location>
</feature>
<evidence type="ECO:0000256" key="2">
    <source>
        <dbReference type="ARBA" id="ARBA00007626"/>
    </source>
</evidence>
<evidence type="ECO:0000256" key="3">
    <source>
        <dbReference type="ARBA" id="ARBA00022737"/>
    </source>
</evidence>
<dbReference type="GO" id="GO:0003729">
    <property type="term" value="F:mRNA binding"/>
    <property type="evidence" value="ECO:0007669"/>
    <property type="project" value="UniProtKB-ARBA"/>
</dbReference>
<dbReference type="Pfam" id="PF13041">
    <property type="entry name" value="PPR_2"/>
    <property type="match status" value="1"/>
</dbReference>
<dbReference type="PROSITE" id="PS51375">
    <property type="entry name" value="PPR"/>
    <property type="match status" value="3"/>
</dbReference>
<dbReference type="Gene3D" id="1.25.40.10">
    <property type="entry name" value="Tetratricopeptide repeat domain"/>
    <property type="match status" value="3"/>
</dbReference>
<comment type="similarity">
    <text evidence="2">Belongs to the PPR family. P subfamily.</text>
</comment>
<keyword evidence="3" id="KW-0677">Repeat</keyword>
<accession>A0AAV6KHD4</accession>
<evidence type="ECO:0000256" key="4">
    <source>
        <dbReference type="ARBA" id="ARBA00022946"/>
    </source>
</evidence>
<dbReference type="EMBL" id="JACTNZ010000004">
    <property type="protein sequence ID" value="KAG5551910.1"/>
    <property type="molecule type" value="Genomic_DNA"/>
</dbReference>
<dbReference type="AlphaFoldDB" id="A0AAV6KHD4"/>
<comment type="caution">
    <text evidence="8">The sequence shown here is derived from an EMBL/GenBank/DDBJ whole genome shotgun (WGS) entry which is preliminary data.</text>
</comment>
<evidence type="ECO:0000256" key="7">
    <source>
        <dbReference type="SAM" id="MobiDB-lite"/>
    </source>
</evidence>
<dbReference type="InterPro" id="IPR002885">
    <property type="entry name" value="PPR_rpt"/>
</dbReference>
<name>A0AAV6KHD4_9ERIC</name>
<keyword evidence="5" id="KW-0496">Mitochondrion</keyword>
<reference evidence="8" key="1">
    <citation type="submission" date="2020-08" db="EMBL/GenBank/DDBJ databases">
        <title>Plant Genome Project.</title>
        <authorList>
            <person name="Zhang R.-G."/>
        </authorList>
    </citation>
    <scope>NUCLEOTIDE SEQUENCE</scope>
    <source>
        <strain evidence="8">WSP0</strain>
        <tissue evidence="8">Leaf</tissue>
    </source>
</reference>
<dbReference type="SUPFAM" id="SSF48452">
    <property type="entry name" value="TPR-like"/>
    <property type="match status" value="1"/>
</dbReference>
<comment type="subcellular location">
    <subcellularLocation>
        <location evidence="1">Mitochondrion</location>
    </subcellularLocation>
</comment>
<dbReference type="Pfam" id="PF01535">
    <property type="entry name" value="PPR"/>
    <property type="match status" value="3"/>
</dbReference>
<evidence type="ECO:0000313" key="9">
    <source>
        <dbReference type="Proteomes" id="UP000823749"/>
    </source>
</evidence>
<dbReference type="PANTHER" id="PTHR45717:SF10">
    <property type="entry name" value="OS10G0501000 PROTEIN"/>
    <property type="match status" value="1"/>
</dbReference>
<gene>
    <name evidence="8" type="ORF">RHGRI_010128</name>
</gene>